<evidence type="ECO:0000313" key="3">
    <source>
        <dbReference type="EMBL" id="AEF23212.1"/>
    </source>
</evidence>
<dbReference type="OrthoDB" id="9953600at2"/>
<keyword evidence="2" id="KW-0732">Signal</keyword>
<dbReference type="KEGG" id="pfv:Psefu_3250"/>
<organism evidence="3 4">
    <name type="scientific">Pseudomonas fulva (strain 12-X)</name>
    <dbReference type="NCBI Taxonomy" id="743720"/>
    <lineage>
        <taxon>Bacteria</taxon>
        <taxon>Pseudomonadati</taxon>
        <taxon>Pseudomonadota</taxon>
        <taxon>Gammaproteobacteria</taxon>
        <taxon>Pseudomonadales</taxon>
        <taxon>Pseudomonadaceae</taxon>
        <taxon>Pseudomonas</taxon>
    </lineage>
</organism>
<evidence type="ECO:0000313" key="4">
    <source>
        <dbReference type="Proteomes" id="UP000000686"/>
    </source>
</evidence>
<accession>F6AA73</accession>
<dbReference type="RefSeq" id="WP_013792339.1">
    <property type="nucleotide sequence ID" value="NC_015556.1"/>
</dbReference>
<gene>
    <name evidence="3" type="ordered locus">Psefu_3250</name>
</gene>
<name>F6AA73_PSEF1</name>
<dbReference type="AlphaFoldDB" id="F6AA73"/>
<sequence length="201" mass="21598">MPIAARQAISYSSLLSLALPAALFASFAQANAPEPAVASLEDQATSIVHQICEQAPRDHREDALLLEVNPQASEDRVAKVPADSEQATDQPSAQKPRALSHSVASHAPFFIDPVEPGSAVRQARHDFKALGVPVLRSIPLGNPGTYATRVDAASGDQQRERNVDLKYVARSDAARDAGSSLAFKVNRYRLDRSAGHSRQRA</sequence>
<feature type="region of interest" description="Disordered" evidence="1">
    <location>
        <begin position="70"/>
        <end position="99"/>
    </location>
</feature>
<evidence type="ECO:0000256" key="1">
    <source>
        <dbReference type="SAM" id="MobiDB-lite"/>
    </source>
</evidence>
<dbReference type="HOGENOM" id="CLU_1359412_0_0_6"/>
<protein>
    <submittedName>
        <fullName evidence="3">Uncharacterized protein</fullName>
    </submittedName>
</protein>
<keyword evidence="4" id="KW-1185">Reference proteome</keyword>
<dbReference type="STRING" id="743720.Psefu_3250"/>
<reference evidence="3 4" key="1">
    <citation type="submission" date="2011-04" db="EMBL/GenBank/DDBJ databases">
        <title>Complete sequence of Pseudomonas fulva 12-X.</title>
        <authorList>
            <consortium name="US DOE Joint Genome Institute"/>
            <person name="Lucas S."/>
            <person name="Han J."/>
            <person name="Lapidus A."/>
            <person name="Cheng J.-F."/>
            <person name="Goodwin L."/>
            <person name="Pitluck S."/>
            <person name="Peters L."/>
            <person name="Mikhailova N."/>
            <person name="Pagani I."/>
            <person name="Davenport K."/>
            <person name="Han C."/>
            <person name="Tapia R."/>
            <person name="Land M."/>
            <person name="Hauser L."/>
            <person name="Kyrpides N."/>
            <person name="Ivanova N."/>
            <person name="Pagani I."/>
            <person name="Lcollab F.I."/>
            <person name="Woyke T."/>
        </authorList>
    </citation>
    <scope>NUCLEOTIDE SEQUENCE [LARGE SCALE GENOMIC DNA]</scope>
    <source>
        <strain evidence="4">12-X</strain>
    </source>
</reference>
<dbReference type="EMBL" id="CP002727">
    <property type="protein sequence ID" value="AEF23212.1"/>
    <property type="molecule type" value="Genomic_DNA"/>
</dbReference>
<feature type="chain" id="PRO_5003330871" evidence="2">
    <location>
        <begin position="31"/>
        <end position="201"/>
    </location>
</feature>
<dbReference type="Proteomes" id="UP000000686">
    <property type="component" value="Chromosome"/>
</dbReference>
<feature type="signal peptide" evidence="2">
    <location>
        <begin position="1"/>
        <end position="30"/>
    </location>
</feature>
<proteinExistence type="predicted"/>
<evidence type="ECO:0000256" key="2">
    <source>
        <dbReference type="SAM" id="SignalP"/>
    </source>
</evidence>